<sequence length="78" mass="8794">MMPREVNRDSKMMVVRVEYQWRPFHCAYCRVFGHGEALCPKQPKVELQDTRGRKVLIVGGENDGISNSASEGQREAGG</sequence>
<evidence type="ECO:0000313" key="2">
    <source>
        <dbReference type="Proteomes" id="UP001164250"/>
    </source>
</evidence>
<accession>A0ACC1BS47</accession>
<dbReference type="EMBL" id="CM047899">
    <property type="protein sequence ID" value="KAJ0101928.1"/>
    <property type="molecule type" value="Genomic_DNA"/>
</dbReference>
<organism evidence="1 2">
    <name type="scientific">Pistacia atlantica</name>
    <dbReference type="NCBI Taxonomy" id="434234"/>
    <lineage>
        <taxon>Eukaryota</taxon>
        <taxon>Viridiplantae</taxon>
        <taxon>Streptophyta</taxon>
        <taxon>Embryophyta</taxon>
        <taxon>Tracheophyta</taxon>
        <taxon>Spermatophyta</taxon>
        <taxon>Magnoliopsida</taxon>
        <taxon>eudicotyledons</taxon>
        <taxon>Gunneridae</taxon>
        <taxon>Pentapetalae</taxon>
        <taxon>rosids</taxon>
        <taxon>malvids</taxon>
        <taxon>Sapindales</taxon>
        <taxon>Anacardiaceae</taxon>
        <taxon>Pistacia</taxon>
    </lineage>
</organism>
<proteinExistence type="predicted"/>
<protein>
    <submittedName>
        <fullName evidence="1">Uncharacterized protein</fullName>
    </submittedName>
</protein>
<comment type="caution">
    <text evidence="1">The sequence shown here is derived from an EMBL/GenBank/DDBJ whole genome shotgun (WGS) entry which is preliminary data.</text>
</comment>
<name>A0ACC1BS47_9ROSI</name>
<dbReference type="Proteomes" id="UP001164250">
    <property type="component" value="Chromosome 3"/>
</dbReference>
<gene>
    <name evidence="1" type="ORF">Patl1_04680</name>
</gene>
<keyword evidence="2" id="KW-1185">Reference proteome</keyword>
<evidence type="ECO:0000313" key="1">
    <source>
        <dbReference type="EMBL" id="KAJ0101928.1"/>
    </source>
</evidence>
<reference evidence="2" key="1">
    <citation type="journal article" date="2023" name="G3 (Bethesda)">
        <title>Genome assembly and association tests identify interacting loci associated with vigor, precocity, and sex in interspecific pistachio rootstocks.</title>
        <authorList>
            <person name="Palmer W."/>
            <person name="Jacygrad E."/>
            <person name="Sagayaradj S."/>
            <person name="Cavanaugh K."/>
            <person name="Han R."/>
            <person name="Bertier L."/>
            <person name="Beede B."/>
            <person name="Kafkas S."/>
            <person name="Golino D."/>
            <person name="Preece J."/>
            <person name="Michelmore R."/>
        </authorList>
    </citation>
    <scope>NUCLEOTIDE SEQUENCE [LARGE SCALE GENOMIC DNA]</scope>
</reference>